<protein>
    <submittedName>
        <fullName evidence="3">Uncharacterized protein</fullName>
    </submittedName>
</protein>
<name>A0A0B2BPU9_9ACTN</name>
<dbReference type="EMBL" id="PGEZ01000002">
    <property type="protein sequence ID" value="PJJ53668.1"/>
    <property type="molecule type" value="Genomic_DNA"/>
</dbReference>
<evidence type="ECO:0000256" key="2">
    <source>
        <dbReference type="SAM" id="SignalP"/>
    </source>
</evidence>
<sequence length="237" mass="26552">MTDPARPAIARVLLVAALAVVAGLLAPTPASAAVAEVRSRSGVLYDDCFAHPFRYDVDRAAPWTLRVRLADRRGRVVDTVRITAADGASGRGAFEVCARRTVAGRFTVRPTLVTPAGERRLATTRVRLRKPRTWTRLRASDARVRRGQRVRLSAVVREERALGRFPSARVRVRFQARSQGRWRRIGSVRRTRADGRATVRLRLRRAGRTVVRAKALPTPRRAGSAWSRTTVRVRPRR</sequence>
<feature type="chain" id="PRO_5015034416" evidence="2">
    <location>
        <begin position="33"/>
        <end position="237"/>
    </location>
</feature>
<gene>
    <name evidence="3" type="ORF">CLV56_3159</name>
</gene>
<dbReference type="RefSeq" id="WP_039345070.1">
    <property type="nucleotide sequence ID" value="NZ_PGEZ01000002.1"/>
</dbReference>
<accession>A0A0B2BPU9</accession>
<keyword evidence="2" id="KW-0732">Signal</keyword>
<feature type="signal peptide" evidence="2">
    <location>
        <begin position="1"/>
        <end position="32"/>
    </location>
</feature>
<dbReference type="AlphaFoldDB" id="A0A0B2BPU9"/>
<evidence type="ECO:0000256" key="1">
    <source>
        <dbReference type="SAM" id="MobiDB-lite"/>
    </source>
</evidence>
<reference evidence="3 4" key="1">
    <citation type="submission" date="2017-11" db="EMBL/GenBank/DDBJ databases">
        <title>Genomic Encyclopedia of Archaeal and Bacterial Type Strains, Phase II (KMG-II): From Individual Species to Whole Genera.</title>
        <authorList>
            <person name="Goeker M."/>
        </authorList>
    </citation>
    <scope>NUCLEOTIDE SEQUENCE [LARGE SCALE GENOMIC DNA]</scope>
    <source>
        <strain evidence="3 4">DSM 27763</strain>
    </source>
</reference>
<keyword evidence="4" id="KW-1185">Reference proteome</keyword>
<evidence type="ECO:0000313" key="4">
    <source>
        <dbReference type="Proteomes" id="UP000230842"/>
    </source>
</evidence>
<evidence type="ECO:0000313" key="3">
    <source>
        <dbReference type="EMBL" id="PJJ53668.1"/>
    </source>
</evidence>
<proteinExistence type="predicted"/>
<dbReference type="Proteomes" id="UP000230842">
    <property type="component" value="Unassembled WGS sequence"/>
</dbReference>
<feature type="region of interest" description="Disordered" evidence="1">
    <location>
        <begin position="218"/>
        <end position="237"/>
    </location>
</feature>
<comment type="caution">
    <text evidence="3">The sequence shown here is derived from an EMBL/GenBank/DDBJ whole genome shotgun (WGS) entry which is preliminary data.</text>
</comment>
<organism evidence="3 4">
    <name type="scientific">Mumia flava</name>
    <dbReference type="NCBI Taxonomy" id="1348852"/>
    <lineage>
        <taxon>Bacteria</taxon>
        <taxon>Bacillati</taxon>
        <taxon>Actinomycetota</taxon>
        <taxon>Actinomycetes</taxon>
        <taxon>Propionibacteriales</taxon>
        <taxon>Nocardioidaceae</taxon>
        <taxon>Mumia</taxon>
    </lineage>
</organism>
<dbReference type="OrthoDB" id="3788785at2"/>